<comment type="caution">
    <text evidence="2">The sequence shown here is derived from an EMBL/GenBank/DDBJ whole genome shotgun (WGS) entry which is preliminary data.</text>
</comment>
<keyword evidence="1" id="KW-1133">Transmembrane helix</keyword>
<keyword evidence="3" id="KW-1185">Reference proteome</keyword>
<reference evidence="2 3" key="1">
    <citation type="submission" date="2020-08" db="EMBL/GenBank/DDBJ databases">
        <title>The Agave Microbiome: Exploring the role of microbial communities in plant adaptations to desert environments.</title>
        <authorList>
            <person name="Partida-Martinez L.P."/>
        </authorList>
    </citation>
    <scope>NUCLEOTIDE SEQUENCE [LARGE SCALE GENOMIC DNA]</scope>
    <source>
        <strain evidence="2 3">AT3.2</strain>
    </source>
</reference>
<feature type="transmembrane region" description="Helical" evidence="1">
    <location>
        <begin position="35"/>
        <end position="54"/>
    </location>
</feature>
<feature type="transmembrane region" description="Helical" evidence="1">
    <location>
        <begin position="60"/>
        <end position="80"/>
    </location>
</feature>
<dbReference type="Proteomes" id="UP000540787">
    <property type="component" value="Unassembled WGS sequence"/>
</dbReference>
<keyword evidence="1" id="KW-0812">Transmembrane</keyword>
<sequence length="92" mass="10158">MKTIHTPASRFQSILRNAEVAGRTTWRLAKAGARYLTRMPWPVLLVLAIALAALVTIVPIVLALFVGLLVLKFVAVAVFGRPQRRLRHTSGE</sequence>
<name>A0A7W9X4B8_9BURK</name>
<evidence type="ECO:0000313" key="2">
    <source>
        <dbReference type="EMBL" id="MBB6136236.1"/>
    </source>
</evidence>
<evidence type="ECO:0000313" key="3">
    <source>
        <dbReference type="Proteomes" id="UP000540787"/>
    </source>
</evidence>
<dbReference type="RefSeq" id="WP_183557463.1">
    <property type="nucleotide sequence ID" value="NZ_JACHBX010000005.1"/>
</dbReference>
<organism evidence="2 3">
    <name type="scientific">Massilia aurea</name>
    <dbReference type="NCBI Taxonomy" id="373040"/>
    <lineage>
        <taxon>Bacteria</taxon>
        <taxon>Pseudomonadati</taxon>
        <taxon>Pseudomonadota</taxon>
        <taxon>Betaproteobacteria</taxon>
        <taxon>Burkholderiales</taxon>
        <taxon>Oxalobacteraceae</taxon>
        <taxon>Telluria group</taxon>
        <taxon>Massilia</taxon>
    </lineage>
</organism>
<proteinExistence type="predicted"/>
<dbReference type="EMBL" id="JACHBX010000005">
    <property type="protein sequence ID" value="MBB6136236.1"/>
    <property type="molecule type" value="Genomic_DNA"/>
</dbReference>
<accession>A0A7W9X4B8</accession>
<protein>
    <submittedName>
        <fullName evidence="2">Uncharacterized protein</fullName>
    </submittedName>
</protein>
<gene>
    <name evidence="2" type="ORF">HD842_004413</name>
</gene>
<dbReference type="AlphaFoldDB" id="A0A7W9X4B8"/>
<keyword evidence="1" id="KW-0472">Membrane</keyword>
<evidence type="ECO:0000256" key="1">
    <source>
        <dbReference type="SAM" id="Phobius"/>
    </source>
</evidence>